<keyword evidence="2" id="KW-1185">Reference proteome</keyword>
<comment type="caution">
    <text evidence="1">The sequence shown here is derived from an EMBL/GenBank/DDBJ whole genome shotgun (WGS) entry which is preliminary data.</text>
</comment>
<sequence length="62" mass="7305">MINIRRNAFENPPVVSRIGYLLNFFKIKQAKYLLKFFFALTSSLQNIHPAIPPFKVLPKIYH</sequence>
<proteinExistence type="predicted"/>
<reference evidence="1" key="1">
    <citation type="submission" date="2021-12" db="EMBL/GenBank/DDBJ databases">
        <authorList>
            <person name="Rodrigo-Torres L."/>
            <person name="Arahal R. D."/>
            <person name="Lucena T."/>
        </authorList>
    </citation>
    <scope>NUCLEOTIDE SEQUENCE</scope>
    <source>
        <strain evidence="1">CECT 8858</strain>
    </source>
</reference>
<evidence type="ECO:0000313" key="2">
    <source>
        <dbReference type="Proteomes" id="UP000837932"/>
    </source>
</evidence>
<name>A0ABN8EWR8_9BACT</name>
<dbReference type="EMBL" id="CAKLPY010000003">
    <property type="protein sequence ID" value="CAH0997493.1"/>
    <property type="molecule type" value="Genomic_DNA"/>
</dbReference>
<protein>
    <submittedName>
        <fullName evidence="1">Uncharacterized protein</fullName>
    </submittedName>
</protein>
<dbReference type="Proteomes" id="UP000837932">
    <property type="component" value="Unassembled WGS sequence"/>
</dbReference>
<evidence type="ECO:0000313" key="1">
    <source>
        <dbReference type="EMBL" id="CAH0997493.1"/>
    </source>
</evidence>
<accession>A0ABN8EWR8</accession>
<organism evidence="1 2">
    <name type="scientific">Emticicia aquatica</name>
    <dbReference type="NCBI Taxonomy" id="1681835"/>
    <lineage>
        <taxon>Bacteria</taxon>
        <taxon>Pseudomonadati</taxon>
        <taxon>Bacteroidota</taxon>
        <taxon>Cytophagia</taxon>
        <taxon>Cytophagales</taxon>
        <taxon>Leadbetterellaceae</taxon>
        <taxon>Emticicia</taxon>
    </lineage>
</organism>
<gene>
    <name evidence="1" type="ORF">EMA8858_03626</name>
</gene>